<sequence length="64" mass="6871">MTVHDGRRYGIHHLLRGASRESIVNAIPSSIPQPYRPPTLPPAPPLACPLLSQAGRVTPASFTC</sequence>
<dbReference type="EMBL" id="VSRR010126530">
    <property type="protein sequence ID" value="MPD01308.1"/>
    <property type="molecule type" value="Genomic_DNA"/>
</dbReference>
<dbReference type="AlphaFoldDB" id="A0A5B7K7V8"/>
<evidence type="ECO:0000313" key="2">
    <source>
        <dbReference type="Proteomes" id="UP000324222"/>
    </source>
</evidence>
<gene>
    <name evidence="1" type="ORF">E2C01_096828</name>
</gene>
<accession>A0A5B7K7V8</accession>
<evidence type="ECO:0000313" key="1">
    <source>
        <dbReference type="EMBL" id="MPD01308.1"/>
    </source>
</evidence>
<reference evidence="1 2" key="1">
    <citation type="submission" date="2019-05" db="EMBL/GenBank/DDBJ databases">
        <title>Another draft genome of Portunus trituberculatus and its Hox gene families provides insights of decapod evolution.</title>
        <authorList>
            <person name="Jeong J.-H."/>
            <person name="Song I."/>
            <person name="Kim S."/>
            <person name="Choi T."/>
            <person name="Kim D."/>
            <person name="Ryu S."/>
            <person name="Kim W."/>
        </authorList>
    </citation>
    <scope>NUCLEOTIDE SEQUENCE [LARGE SCALE GENOMIC DNA]</scope>
    <source>
        <tissue evidence="1">Muscle</tissue>
    </source>
</reference>
<dbReference type="Proteomes" id="UP000324222">
    <property type="component" value="Unassembled WGS sequence"/>
</dbReference>
<comment type="caution">
    <text evidence="1">The sequence shown here is derived from an EMBL/GenBank/DDBJ whole genome shotgun (WGS) entry which is preliminary data.</text>
</comment>
<name>A0A5B7K7V8_PORTR</name>
<proteinExistence type="predicted"/>
<keyword evidence="2" id="KW-1185">Reference proteome</keyword>
<organism evidence="1 2">
    <name type="scientific">Portunus trituberculatus</name>
    <name type="common">Swimming crab</name>
    <name type="synonym">Neptunus trituberculatus</name>
    <dbReference type="NCBI Taxonomy" id="210409"/>
    <lineage>
        <taxon>Eukaryota</taxon>
        <taxon>Metazoa</taxon>
        <taxon>Ecdysozoa</taxon>
        <taxon>Arthropoda</taxon>
        <taxon>Crustacea</taxon>
        <taxon>Multicrustacea</taxon>
        <taxon>Malacostraca</taxon>
        <taxon>Eumalacostraca</taxon>
        <taxon>Eucarida</taxon>
        <taxon>Decapoda</taxon>
        <taxon>Pleocyemata</taxon>
        <taxon>Brachyura</taxon>
        <taxon>Eubrachyura</taxon>
        <taxon>Portunoidea</taxon>
        <taxon>Portunidae</taxon>
        <taxon>Portuninae</taxon>
        <taxon>Portunus</taxon>
    </lineage>
</organism>
<protein>
    <submittedName>
        <fullName evidence="1">Uncharacterized protein</fullName>
    </submittedName>
</protein>